<keyword evidence="10" id="KW-0460">Magnesium</keyword>
<feature type="domain" description="Cytochrome oxidase subunit II copper A binding" evidence="20">
    <location>
        <begin position="91"/>
        <end position="222"/>
    </location>
</feature>
<keyword evidence="11" id="KW-1278">Translocase</keyword>
<dbReference type="CDD" id="cd13912">
    <property type="entry name" value="CcO_II_C"/>
    <property type="match status" value="1"/>
</dbReference>
<accession>A0A9E8G6Q2</accession>
<comment type="cofactor">
    <cofactor evidence="18">
        <name>Cu cation</name>
        <dbReference type="ChEBI" id="CHEBI:23378"/>
    </cofactor>
    <text evidence="18">Binds a copper A center.</text>
</comment>
<dbReference type="InterPro" id="IPR001505">
    <property type="entry name" value="Copper_CuA"/>
</dbReference>
<evidence type="ECO:0000256" key="18">
    <source>
        <dbReference type="RuleBase" id="RU000457"/>
    </source>
</evidence>
<evidence type="ECO:0000256" key="10">
    <source>
        <dbReference type="ARBA" id="ARBA00022842"/>
    </source>
</evidence>
<evidence type="ECO:0000256" key="8">
    <source>
        <dbReference type="ARBA" id="ARBA00022723"/>
    </source>
</evidence>
<dbReference type="Pfam" id="PF00116">
    <property type="entry name" value="COX2"/>
    <property type="match status" value="1"/>
</dbReference>
<dbReference type="GO" id="GO:0005507">
    <property type="term" value="F:copper ion binding"/>
    <property type="evidence" value="ECO:0007669"/>
    <property type="project" value="InterPro"/>
</dbReference>
<evidence type="ECO:0000256" key="6">
    <source>
        <dbReference type="ARBA" id="ARBA00022660"/>
    </source>
</evidence>
<dbReference type="PANTHER" id="PTHR22888:SF9">
    <property type="entry name" value="CYTOCHROME C OXIDASE SUBUNIT 2"/>
    <property type="match status" value="1"/>
</dbReference>
<dbReference type="InterPro" id="IPR002429">
    <property type="entry name" value="CcO_II-like_C"/>
</dbReference>
<feature type="transmembrane region" description="Helical" evidence="19">
    <location>
        <begin position="59"/>
        <end position="86"/>
    </location>
</feature>
<gene>
    <name evidence="22" type="primary">cox2</name>
</gene>
<geneLocation type="mitochondrion" evidence="22"/>
<evidence type="ECO:0000256" key="3">
    <source>
        <dbReference type="ARBA" id="ARBA00011164"/>
    </source>
</evidence>
<dbReference type="InterPro" id="IPR036257">
    <property type="entry name" value="Cyt_c_oxidase_su2_TM_sf"/>
</dbReference>
<comment type="catalytic activity">
    <reaction evidence="17">
        <text>4 Fe(II)-[cytochrome c] + O2 + 8 H(+)(in) = 4 Fe(III)-[cytochrome c] + 2 H2O + 4 H(+)(out)</text>
        <dbReference type="Rhea" id="RHEA:11436"/>
        <dbReference type="Rhea" id="RHEA-COMP:10350"/>
        <dbReference type="Rhea" id="RHEA-COMP:14399"/>
        <dbReference type="ChEBI" id="CHEBI:15377"/>
        <dbReference type="ChEBI" id="CHEBI:15378"/>
        <dbReference type="ChEBI" id="CHEBI:15379"/>
        <dbReference type="ChEBI" id="CHEBI:29033"/>
        <dbReference type="ChEBI" id="CHEBI:29034"/>
        <dbReference type="EC" id="7.1.1.9"/>
    </reaction>
    <physiologicalReaction direction="left-to-right" evidence="17">
        <dbReference type="Rhea" id="RHEA:11437"/>
    </physiologicalReaction>
</comment>
<keyword evidence="16 18" id="KW-0472">Membrane</keyword>
<evidence type="ECO:0000256" key="2">
    <source>
        <dbReference type="ARBA" id="ARBA00007866"/>
    </source>
</evidence>
<keyword evidence="15 18" id="KW-0496">Mitochondrion</keyword>
<keyword evidence="13 19" id="KW-1133">Transmembrane helix</keyword>
<evidence type="ECO:0000256" key="14">
    <source>
        <dbReference type="ARBA" id="ARBA00023008"/>
    </source>
</evidence>
<evidence type="ECO:0000256" key="5">
    <source>
        <dbReference type="ARBA" id="ARBA00022448"/>
    </source>
</evidence>
<dbReference type="InterPro" id="IPR045187">
    <property type="entry name" value="CcO_II"/>
</dbReference>
<dbReference type="PROSITE" id="PS50857">
    <property type="entry name" value="COX2_CUA"/>
    <property type="match status" value="1"/>
</dbReference>
<dbReference type="Gene3D" id="2.60.40.420">
    <property type="entry name" value="Cupredoxins - blue copper proteins"/>
    <property type="match status" value="1"/>
</dbReference>
<evidence type="ECO:0000256" key="7">
    <source>
        <dbReference type="ARBA" id="ARBA00022692"/>
    </source>
</evidence>
<dbReference type="Pfam" id="PF02790">
    <property type="entry name" value="COX2_TM"/>
    <property type="match status" value="1"/>
</dbReference>
<evidence type="ECO:0000259" key="20">
    <source>
        <dbReference type="PROSITE" id="PS50857"/>
    </source>
</evidence>
<keyword evidence="7 18" id="KW-0812">Transmembrane</keyword>
<evidence type="ECO:0000256" key="17">
    <source>
        <dbReference type="ARBA" id="ARBA00049512"/>
    </source>
</evidence>
<evidence type="ECO:0000256" key="4">
    <source>
        <dbReference type="ARBA" id="ARBA00015946"/>
    </source>
</evidence>
<dbReference type="Gene3D" id="1.10.287.90">
    <property type="match status" value="1"/>
</dbReference>
<reference evidence="22" key="2">
    <citation type="submission" date="2022-02" db="EMBL/GenBank/DDBJ databases">
        <authorList>
            <person name="Shu X.H."/>
            <person name="Li Z.K."/>
            <person name="Tang P."/>
            <person name="Chen X.X."/>
        </authorList>
    </citation>
    <scope>NUCLEOTIDE SEQUENCE</scope>
</reference>
<evidence type="ECO:0000313" key="22">
    <source>
        <dbReference type="EMBL" id="UZT67450.1"/>
    </source>
</evidence>
<evidence type="ECO:0000256" key="9">
    <source>
        <dbReference type="ARBA" id="ARBA00022792"/>
    </source>
</evidence>
<keyword evidence="8 18" id="KW-0479">Metal-binding</keyword>
<evidence type="ECO:0000256" key="1">
    <source>
        <dbReference type="ARBA" id="ARBA00004448"/>
    </source>
</evidence>
<dbReference type="GO" id="GO:0042773">
    <property type="term" value="P:ATP synthesis coupled electron transport"/>
    <property type="evidence" value="ECO:0007669"/>
    <property type="project" value="TreeGrafter"/>
</dbReference>
<evidence type="ECO:0000256" key="11">
    <source>
        <dbReference type="ARBA" id="ARBA00022967"/>
    </source>
</evidence>
<dbReference type="PROSITE" id="PS50999">
    <property type="entry name" value="COX2_TM"/>
    <property type="match status" value="1"/>
</dbReference>
<dbReference type="GO" id="GO:0004129">
    <property type="term" value="F:cytochrome-c oxidase activity"/>
    <property type="evidence" value="ECO:0007669"/>
    <property type="project" value="UniProtKB-EC"/>
</dbReference>
<evidence type="ECO:0000256" key="16">
    <source>
        <dbReference type="ARBA" id="ARBA00023136"/>
    </source>
</evidence>
<name>A0A9E8G6Q2_9HYME</name>
<evidence type="ECO:0000259" key="21">
    <source>
        <dbReference type="PROSITE" id="PS50999"/>
    </source>
</evidence>
<organism evidence="22">
    <name type="scientific">Prosaspicera validispina</name>
    <dbReference type="NCBI Taxonomy" id="2943453"/>
    <lineage>
        <taxon>Eukaryota</taxon>
        <taxon>Metazoa</taxon>
        <taxon>Ecdysozoa</taxon>
        <taxon>Arthropoda</taxon>
        <taxon>Hexapoda</taxon>
        <taxon>Insecta</taxon>
        <taxon>Pterygota</taxon>
        <taxon>Neoptera</taxon>
        <taxon>Endopterygota</taxon>
        <taxon>Hymenoptera</taxon>
        <taxon>Apocrita</taxon>
        <taxon>Proctotrupomorpha</taxon>
        <taxon>Cynipoidea</taxon>
        <taxon>Figitidae</taxon>
        <taxon>Aspicerinae</taxon>
        <taxon>Prosaspicera</taxon>
    </lineage>
</organism>
<feature type="transmembrane region" description="Helical" evidence="19">
    <location>
        <begin position="26"/>
        <end position="47"/>
    </location>
</feature>
<keyword evidence="14 18" id="KW-0186">Copper</keyword>
<evidence type="ECO:0000256" key="13">
    <source>
        <dbReference type="ARBA" id="ARBA00022989"/>
    </source>
</evidence>
<dbReference type="FunFam" id="2.60.40.420:FF:000001">
    <property type="entry name" value="Cytochrome c oxidase subunit 2"/>
    <property type="match status" value="1"/>
</dbReference>
<dbReference type="PANTHER" id="PTHR22888">
    <property type="entry name" value="CYTOCHROME C OXIDASE, SUBUNIT II"/>
    <property type="match status" value="1"/>
</dbReference>
<comment type="subcellular location">
    <subcellularLocation>
        <location evidence="1 18">Mitochondrion inner membrane</location>
        <topology evidence="1 18">Multi-pass membrane protein</topology>
    </subcellularLocation>
</comment>
<sequence length="226" mass="26481">MSTWYNLSFQDSASPIMEWLIKFHDFTLLINLMITMMILYMMVKIIFNKMINMNIDSQMIEIIWTILPMIILVLMAIPSLKILYLVDEMFLPLMTLKCIGHQWYWTYEISDFLNLNFESYMNKDIKIDSFRLLEVDNNLVLPMNMQMRLLVSSEDVIHSFAVPSMGLKMDAVPGRLNQMNLMINRPGLFFGQCSEICGANHSFMPIVIESTNLNLFLSWIMKINSM</sequence>
<dbReference type="SUPFAM" id="SSF81464">
    <property type="entry name" value="Cytochrome c oxidase subunit II-like, transmembrane region"/>
    <property type="match status" value="1"/>
</dbReference>
<feature type="domain" description="Cytochrome oxidase subunit II transmembrane region profile" evidence="21">
    <location>
        <begin position="1"/>
        <end position="90"/>
    </location>
</feature>
<dbReference type="AlphaFoldDB" id="A0A9E8G6Q2"/>
<protein>
    <recommendedName>
        <fullName evidence="4 18">Cytochrome c oxidase subunit 2</fullName>
    </recommendedName>
</protein>
<keyword evidence="6 18" id="KW-0679">Respiratory chain</keyword>
<dbReference type="PROSITE" id="PS00078">
    <property type="entry name" value="COX2"/>
    <property type="match status" value="1"/>
</dbReference>
<comment type="subunit">
    <text evidence="3">Component of the cytochrome c oxidase (complex IV, CIV), a multisubunit enzyme composed of a catalytic core of 3 subunits and several supernumerary subunits. The complex exists as a monomer or a dimer and forms supercomplexes (SCs) in the inner mitochondrial membrane with ubiquinol-cytochrome c oxidoreductase (cytochrome b-c1 complex, complex III, CIII).</text>
</comment>
<evidence type="ECO:0000256" key="15">
    <source>
        <dbReference type="ARBA" id="ARBA00023128"/>
    </source>
</evidence>
<comment type="similarity">
    <text evidence="2 18">Belongs to the cytochrome c oxidase subunit 2 family.</text>
</comment>
<keyword evidence="5 18" id="KW-0813">Transport</keyword>
<evidence type="ECO:0000256" key="12">
    <source>
        <dbReference type="ARBA" id="ARBA00022982"/>
    </source>
</evidence>
<dbReference type="InterPro" id="IPR011759">
    <property type="entry name" value="Cyt_c_oxidase_su2_TM_dom"/>
</dbReference>
<dbReference type="InterPro" id="IPR034210">
    <property type="entry name" value="CcO_II_C"/>
</dbReference>
<dbReference type="GO" id="GO:0005743">
    <property type="term" value="C:mitochondrial inner membrane"/>
    <property type="evidence" value="ECO:0007669"/>
    <property type="project" value="UniProtKB-SubCell"/>
</dbReference>
<evidence type="ECO:0000256" key="19">
    <source>
        <dbReference type="SAM" id="Phobius"/>
    </source>
</evidence>
<proteinExistence type="inferred from homology"/>
<dbReference type="PRINTS" id="PR01166">
    <property type="entry name" value="CYCOXIDASEII"/>
</dbReference>
<dbReference type="EMBL" id="OM677823">
    <property type="protein sequence ID" value="UZT67450.1"/>
    <property type="molecule type" value="Genomic_DNA"/>
</dbReference>
<dbReference type="InterPro" id="IPR008972">
    <property type="entry name" value="Cupredoxin"/>
</dbReference>
<keyword evidence="9 18" id="KW-0999">Mitochondrion inner membrane</keyword>
<dbReference type="SUPFAM" id="SSF49503">
    <property type="entry name" value="Cupredoxins"/>
    <property type="match status" value="1"/>
</dbReference>
<reference evidence="22" key="1">
    <citation type="journal article" date="2022" name="Genes (Basel)">
        <title>Novel Gene Rearrangements in the Mitochondrial Genomes of Cynipoid Wasps (Hymenoptera: Cynipoidea).</title>
        <authorList>
            <person name="Shu X."/>
            <person name="Li Z."/>
            <person name="Yuan R."/>
            <person name="Tang P."/>
            <person name="Chen X."/>
        </authorList>
    </citation>
    <scope>NUCLEOTIDE SEQUENCE</scope>
</reference>
<comment type="function">
    <text evidence="18">Component of the cytochrome c oxidase, the last enzyme in the mitochondrial electron transport chain which drives oxidative phosphorylation. The respiratory chain contains 3 multisubunit complexes succinate dehydrogenase (complex II, CII), ubiquinol-cytochrome c oxidoreductase (cytochrome b-c1 complex, complex III, CIII) and cytochrome c oxidase (complex IV, CIV), that cooperate to transfer electrons derived from NADH and succinate to molecular oxygen, creating an electrochemical gradient over the inner membrane that drives transmembrane transport and the ATP synthase. Cytochrome c oxidase is the component of the respiratory chain that catalyzes the reduction of oxygen to water. Electrons originating from reduced cytochrome c in the intermembrane space (IMS) are transferred via the dinuclear copper A center (CU(A)) of subunit 2 and heme A of subunit 1 to the active site in subunit 1, a binuclear center (BNC) formed by heme A3 and copper B (CU(B)). The BNC reduces molecular oxygen to 2 water molecules using 4 electrons from cytochrome c in the IMS and 4 protons from the mitochondrial matrix.</text>
</comment>
<keyword evidence="12 18" id="KW-0249">Electron transport</keyword>